<evidence type="ECO:0008006" key="3">
    <source>
        <dbReference type="Google" id="ProtNLM"/>
    </source>
</evidence>
<evidence type="ECO:0000313" key="1">
    <source>
        <dbReference type="EMBL" id="MCV7170244.1"/>
    </source>
</evidence>
<name>A0A9X2YM08_9MYCO</name>
<reference evidence="1" key="1">
    <citation type="submission" date="2020-07" db="EMBL/GenBank/DDBJ databases">
        <authorList>
            <person name="Pettersson B.M.F."/>
            <person name="Behra P.R.K."/>
            <person name="Ramesh M."/>
            <person name="Das S."/>
            <person name="Dasgupta S."/>
            <person name="Kirsebom L.A."/>
        </authorList>
    </citation>
    <scope>NUCLEOTIDE SEQUENCE</scope>
    <source>
        <strain evidence="1">DSM 44615</strain>
    </source>
</reference>
<proteinExistence type="predicted"/>
<organism evidence="1 2">
    <name type="scientific">[Mycobacterium] manitobense</name>
    <dbReference type="NCBI Taxonomy" id="190147"/>
    <lineage>
        <taxon>Bacteria</taxon>
        <taxon>Bacillati</taxon>
        <taxon>Actinomycetota</taxon>
        <taxon>Actinomycetes</taxon>
        <taxon>Mycobacteriales</taxon>
        <taxon>Mycobacteriaceae</taxon>
        <taxon>Mycolicibacterium</taxon>
    </lineage>
</organism>
<comment type="caution">
    <text evidence="1">The sequence shown here is derived from an EMBL/GenBank/DDBJ whole genome shotgun (WGS) entry which is preliminary data.</text>
</comment>
<gene>
    <name evidence="1" type="ORF">H7I41_09980</name>
</gene>
<sequence length="93" mass="9799">MPKRSAAKPDSRAARFAGLALAGTGLAHFANPKMFEPITVASFPDNTRRHVYTNGGLETAIGLALAARRTRRLGLAGLVGYAAYLAGSTVRSR</sequence>
<dbReference type="Proteomes" id="UP001140293">
    <property type="component" value="Unassembled WGS sequence"/>
</dbReference>
<dbReference type="AlphaFoldDB" id="A0A9X2YM08"/>
<evidence type="ECO:0000313" key="2">
    <source>
        <dbReference type="Proteomes" id="UP001140293"/>
    </source>
</evidence>
<keyword evidence="2" id="KW-1185">Reference proteome</keyword>
<accession>A0A9X2YM08</accession>
<dbReference type="RefSeq" id="WP_264012437.1">
    <property type="nucleotide sequence ID" value="NZ_JACKSJ010000077.1"/>
</dbReference>
<reference evidence="1" key="2">
    <citation type="journal article" date="2022" name="BMC Genomics">
        <title>Comparative genome analysis of mycobacteria focusing on tRNA and non-coding RNA.</title>
        <authorList>
            <person name="Behra P.R.K."/>
            <person name="Pettersson B.M.F."/>
            <person name="Ramesh M."/>
            <person name="Das S."/>
            <person name="Dasgupta S."/>
            <person name="Kirsebom L.A."/>
        </authorList>
    </citation>
    <scope>NUCLEOTIDE SEQUENCE</scope>
    <source>
        <strain evidence="1">DSM 44615</strain>
    </source>
</reference>
<protein>
    <recommendedName>
        <fullName evidence="3">DoxX family protein</fullName>
    </recommendedName>
</protein>
<dbReference type="EMBL" id="JACKSJ010000077">
    <property type="protein sequence ID" value="MCV7170244.1"/>
    <property type="molecule type" value="Genomic_DNA"/>
</dbReference>